<dbReference type="AlphaFoldDB" id="A0A5A7M5N4"/>
<name>A0A5A7M5N4_COMTE</name>
<reference evidence="1 2" key="1">
    <citation type="journal article" date="2019" name="Microbiol. Resour. Announc.">
        <title>Draft Genome Sequence of Comamonas testosteroni TA441, a Bacterium That Has a Cryptic Phenol Degradation Gene Cluster.</title>
        <authorList>
            <person name="Arai H."/>
            <person name="Ishii M."/>
        </authorList>
    </citation>
    <scope>NUCLEOTIDE SEQUENCE [LARGE SCALE GENOMIC DNA]</scope>
    <source>
        <strain evidence="1 2">TA441</strain>
    </source>
</reference>
<protein>
    <submittedName>
        <fullName evidence="1">Uncharacterized protein</fullName>
    </submittedName>
</protein>
<proteinExistence type="predicted"/>
<evidence type="ECO:0000313" key="1">
    <source>
        <dbReference type="EMBL" id="GEQ73208.1"/>
    </source>
</evidence>
<gene>
    <name evidence="1" type="ORF">CTTA_0213</name>
</gene>
<sequence length="153" mass="17756">MTECKRMRQASRLPENPIRRMRIAARLLREQHAELAAWLEAAVQEHIMQGTDMDRALGFAGTLGRTPRFDVLRVLRNRLLSRALLHLHGDMRALHREVLLYLERVPEYLKDRQQPDITWTAARRLIHRAHRQGLGLPATLDGLRKALRNMGCS</sequence>
<dbReference type="EMBL" id="BKBW01000001">
    <property type="protein sequence ID" value="GEQ73208.1"/>
    <property type="molecule type" value="Genomic_DNA"/>
</dbReference>
<dbReference type="Proteomes" id="UP000323105">
    <property type="component" value="Unassembled WGS sequence"/>
</dbReference>
<comment type="caution">
    <text evidence="1">The sequence shown here is derived from an EMBL/GenBank/DDBJ whole genome shotgun (WGS) entry which is preliminary data.</text>
</comment>
<organism evidence="1 2">
    <name type="scientific">Comamonas testosteroni</name>
    <name type="common">Pseudomonas testosteroni</name>
    <dbReference type="NCBI Taxonomy" id="285"/>
    <lineage>
        <taxon>Bacteria</taxon>
        <taxon>Pseudomonadati</taxon>
        <taxon>Pseudomonadota</taxon>
        <taxon>Betaproteobacteria</taxon>
        <taxon>Burkholderiales</taxon>
        <taxon>Comamonadaceae</taxon>
        <taxon>Comamonas</taxon>
    </lineage>
</organism>
<accession>A0A5A7M5N4</accession>
<dbReference type="RefSeq" id="WP_149354346.1">
    <property type="nucleotide sequence ID" value="NZ_BKBW01000001.1"/>
</dbReference>
<evidence type="ECO:0000313" key="2">
    <source>
        <dbReference type="Proteomes" id="UP000323105"/>
    </source>
</evidence>